<accession>A0ACB9FAK8</accession>
<sequence>MAKCCVSFSAYYVESGVLCNTYACGYEDEDTRKCDKDVRALLLPAETLLVPFANRMIKVKAFAKVKHMDLPRKLSCPDNCPLKKAFVRYENVYSFNGTKLPKVNRTIFMQGFPGFNYLIELTNGSKPGKPLAPGKQQYVISFLKKNTP</sequence>
<comment type="caution">
    <text evidence="1">The sequence shown here is derived from an EMBL/GenBank/DDBJ whole genome shotgun (WGS) entry which is preliminary data.</text>
</comment>
<evidence type="ECO:0000313" key="2">
    <source>
        <dbReference type="Proteomes" id="UP001055811"/>
    </source>
</evidence>
<protein>
    <submittedName>
        <fullName evidence="1">Uncharacterized protein</fullName>
    </submittedName>
</protein>
<name>A0ACB9FAK8_CICIN</name>
<keyword evidence="2" id="KW-1185">Reference proteome</keyword>
<dbReference type="EMBL" id="CM042011">
    <property type="protein sequence ID" value="KAI3768314.1"/>
    <property type="molecule type" value="Genomic_DNA"/>
</dbReference>
<dbReference type="Proteomes" id="UP001055811">
    <property type="component" value="Linkage Group LG03"/>
</dbReference>
<proteinExistence type="predicted"/>
<gene>
    <name evidence="1" type="ORF">L2E82_18888</name>
</gene>
<evidence type="ECO:0000313" key="1">
    <source>
        <dbReference type="EMBL" id="KAI3768314.1"/>
    </source>
</evidence>
<reference evidence="1 2" key="2">
    <citation type="journal article" date="2022" name="Mol. Ecol. Resour.">
        <title>The genomes of chicory, endive, great burdock and yacon provide insights into Asteraceae paleo-polyploidization history and plant inulin production.</title>
        <authorList>
            <person name="Fan W."/>
            <person name="Wang S."/>
            <person name="Wang H."/>
            <person name="Wang A."/>
            <person name="Jiang F."/>
            <person name="Liu H."/>
            <person name="Zhao H."/>
            <person name="Xu D."/>
            <person name="Zhang Y."/>
        </authorList>
    </citation>
    <scope>NUCLEOTIDE SEQUENCE [LARGE SCALE GENOMIC DNA]</scope>
    <source>
        <strain evidence="2">cv. Punajuju</strain>
        <tissue evidence="1">Leaves</tissue>
    </source>
</reference>
<reference evidence="2" key="1">
    <citation type="journal article" date="2022" name="Mol. Ecol. Resour.">
        <title>The genomes of chicory, endive, great burdock and yacon provide insights into Asteraceae palaeo-polyploidization history and plant inulin production.</title>
        <authorList>
            <person name="Fan W."/>
            <person name="Wang S."/>
            <person name="Wang H."/>
            <person name="Wang A."/>
            <person name="Jiang F."/>
            <person name="Liu H."/>
            <person name="Zhao H."/>
            <person name="Xu D."/>
            <person name="Zhang Y."/>
        </authorList>
    </citation>
    <scope>NUCLEOTIDE SEQUENCE [LARGE SCALE GENOMIC DNA]</scope>
    <source>
        <strain evidence="2">cv. Punajuju</strain>
    </source>
</reference>
<organism evidence="1 2">
    <name type="scientific">Cichorium intybus</name>
    <name type="common">Chicory</name>
    <dbReference type="NCBI Taxonomy" id="13427"/>
    <lineage>
        <taxon>Eukaryota</taxon>
        <taxon>Viridiplantae</taxon>
        <taxon>Streptophyta</taxon>
        <taxon>Embryophyta</taxon>
        <taxon>Tracheophyta</taxon>
        <taxon>Spermatophyta</taxon>
        <taxon>Magnoliopsida</taxon>
        <taxon>eudicotyledons</taxon>
        <taxon>Gunneridae</taxon>
        <taxon>Pentapetalae</taxon>
        <taxon>asterids</taxon>
        <taxon>campanulids</taxon>
        <taxon>Asterales</taxon>
        <taxon>Asteraceae</taxon>
        <taxon>Cichorioideae</taxon>
        <taxon>Cichorieae</taxon>
        <taxon>Cichoriinae</taxon>
        <taxon>Cichorium</taxon>
    </lineage>
</organism>